<dbReference type="SMART" id="SM00656">
    <property type="entry name" value="Amb_all"/>
    <property type="match status" value="1"/>
</dbReference>
<keyword evidence="19" id="KW-1185">Reference proteome</keyword>
<evidence type="ECO:0000256" key="8">
    <source>
        <dbReference type="ARBA" id="ARBA00023277"/>
    </source>
</evidence>
<dbReference type="InterPro" id="IPR002022">
    <property type="entry name" value="Pec_lyase"/>
</dbReference>
<evidence type="ECO:0000256" key="5">
    <source>
        <dbReference type="ARBA" id="ARBA00023157"/>
    </source>
</evidence>
<protein>
    <recommendedName>
        <fullName evidence="13">pectin lyase</fullName>
        <ecNumber evidence="13">4.2.2.10</ecNumber>
    </recommendedName>
</protein>
<evidence type="ECO:0000256" key="14">
    <source>
        <dbReference type="RuleBase" id="RU361173"/>
    </source>
</evidence>
<dbReference type="GO" id="GO:0047490">
    <property type="term" value="F:pectin lyase activity"/>
    <property type="evidence" value="ECO:0007669"/>
    <property type="project" value="UniProtKB-EC"/>
</dbReference>
<evidence type="ECO:0000256" key="10">
    <source>
        <dbReference type="ARBA" id="ARBA00023326"/>
    </source>
</evidence>
<keyword evidence="5" id="KW-1015">Disulfide bond</keyword>
<dbReference type="Proteomes" id="UP000191285">
    <property type="component" value="Unassembled WGS sequence"/>
</dbReference>
<evidence type="ECO:0000256" key="16">
    <source>
        <dbReference type="SAM" id="SignalP"/>
    </source>
</evidence>
<keyword evidence="3 14" id="KW-0964">Secreted</keyword>
<dbReference type="Gene3D" id="2.160.20.10">
    <property type="entry name" value="Single-stranded right-handed beta-helix, Pectin lyase-like"/>
    <property type="match status" value="1"/>
</dbReference>
<dbReference type="GO" id="GO:0030570">
    <property type="term" value="F:pectate lyase activity"/>
    <property type="evidence" value="ECO:0007669"/>
    <property type="project" value="InterPro"/>
</dbReference>
<feature type="compositionally biased region" description="Gly residues" evidence="15">
    <location>
        <begin position="438"/>
        <end position="447"/>
    </location>
</feature>
<keyword evidence="4 16" id="KW-0732">Signal</keyword>
<evidence type="ECO:0000256" key="11">
    <source>
        <dbReference type="ARBA" id="ARBA00036818"/>
    </source>
</evidence>
<dbReference type="SUPFAM" id="SSF51126">
    <property type="entry name" value="Pectin lyase-like"/>
    <property type="match status" value="1"/>
</dbReference>
<comment type="subcellular location">
    <subcellularLocation>
        <location evidence="1 14">Secreted</location>
    </subcellularLocation>
</comment>
<dbReference type="EMBL" id="MLKD01000003">
    <property type="protein sequence ID" value="OQE28305.1"/>
    <property type="molecule type" value="Genomic_DNA"/>
</dbReference>
<feature type="domain" description="Pectate lyase" evidence="17">
    <location>
        <begin position="98"/>
        <end position="301"/>
    </location>
</feature>
<evidence type="ECO:0000256" key="2">
    <source>
        <dbReference type="ARBA" id="ARBA00010980"/>
    </source>
</evidence>
<reference evidence="19" key="1">
    <citation type="journal article" date="2017" name="Nat. Microbiol.">
        <title>Global analysis of biosynthetic gene clusters reveals vast potential of secondary metabolite production in Penicillium species.</title>
        <authorList>
            <person name="Nielsen J.C."/>
            <person name="Grijseels S."/>
            <person name="Prigent S."/>
            <person name="Ji B."/>
            <person name="Dainat J."/>
            <person name="Nielsen K.F."/>
            <person name="Frisvad J.C."/>
            <person name="Workman M."/>
            <person name="Nielsen J."/>
        </authorList>
    </citation>
    <scope>NUCLEOTIDE SEQUENCE [LARGE SCALE GENOMIC DNA]</scope>
    <source>
        <strain evidence="19">IBT 24891</strain>
    </source>
</reference>
<keyword evidence="6" id="KW-0325">Glycoprotein</keyword>
<comment type="catalytic activity">
    <reaction evidence="11">
        <text>Eliminative cleavage of (1-&gt;4)-alpha-D-galacturonan methyl ester to give oligosaccharides with 4-deoxy-6-O-methyl-alpha-D-galact-4-enuronosyl groups at their non-reducing ends.</text>
        <dbReference type="EC" id="4.2.2.10"/>
    </reaction>
</comment>
<evidence type="ECO:0000256" key="9">
    <source>
        <dbReference type="ARBA" id="ARBA00023316"/>
    </source>
</evidence>
<feature type="compositionally biased region" description="Pro residues" evidence="15">
    <location>
        <begin position="415"/>
        <end position="424"/>
    </location>
</feature>
<gene>
    <name evidence="18" type="ORF">PENSTE_c003G06931</name>
</gene>
<comment type="function">
    <text evidence="12">Pectinolytic enzymes consist of four classes of enzymes: pectin lyase, polygalacturonase, pectin methylesterase and rhamnogalacturonase. Among pectinolytic enzymes, pectin lyase is the most important in depolymerization of pectin, since it cleaves internal glycosidic bonds of highly methylated pectins.</text>
</comment>
<evidence type="ECO:0000313" key="18">
    <source>
        <dbReference type="EMBL" id="OQE28305.1"/>
    </source>
</evidence>
<evidence type="ECO:0000259" key="17">
    <source>
        <dbReference type="SMART" id="SM00656"/>
    </source>
</evidence>
<dbReference type="InterPro" id="IPR045032">
    <property type="entry name" value="PEL"/>
</dbReference>
<comment type="similarity">
    <text evidence="2 14">Belongs to the polysaccharide lyase 1 family.</text>
</comment>
<feature type="signal peptide" evidence="16">
    <location>
        <begin position="1"/>
        <end position="20"/>
    </location>
</feature>
<feature type="chain" id="PRO_5012528732" description="pectin lyase" evidence="16">
    <location>
        <begin position="21"/>
        <end position="484"/>
    </location>
</feature>
<evidence type="ECO:0000256" key="3">
    <source>
        <dbReference type="ARBA" id="ARBA00022525"/>
    </source>
</evidence>
<accession>A0A1V6TPI4</accession>
<evidence type="ECO:0000256" key="1">
    <source>
        <dbReference type="ARBA" id="ARBA00004613"/>
    </source>
</evidence>
<evidence type="ECO:0000256" key="7">
    <source>
        <dbReference type="ARBA" id="ARBA00023239"/>
    </source>
</evidence>
<evidence type="ECO:0000256" key="4">
    <source>
        <dbReference type="ARBA" id="ARBA00022729"/>
    </source>
</evidence>
<organism evidence="18 19">
    <name type="scientific">Penicillium steckii</name>
    <dbReference type="NCBI Taxonomy" id="303698"/>
    <lineage>
        <taxon>Eukaryota</taxon>
        <taxon>Fungi</taxon>
        <taxon>Dikarya</taxon>
        <taxon>Ascomycota</taxon>
        <taxon>Pezizomycotina</taxon>
        <taxon>Eurotiomycetes</taxon>
        <taxon>Eurotiomycetidae</taxon>
        <taxon>Eurotiales</taxon>
        <taxon>Aspergillaceae</taxon>
        <taxon>Penicillium</taxon>
    </lineage>
</organism>
<dbReference type="AlphaFoldDB" id="A0A1V6TPI4"/>
<keyword evidence="9" id="KW-0961">Cell wall biogenesis/degradation</keyword>
<dbReference type="InterPro" id="IPR011050">
    <property type="entry name" value="Pectin_lyase_fold/virulence"/>
</dbReference>
<dbReference type="EC" id="4.2.2.10" evidence="13"/>
<comment type="caution">
    <text evidence="18">The sequence shown here is derived from an EMBL/GenBank/DDBJ whole genome shotgun (WGS) entry which is preliminary data.</text>
</comment>
<dbReference type="PANTHER" id="PTHR31683">
    <property type="entry name" value="PECTATE LYASE 18-RELATED"/>
    <property type="match status" value="1"/>
</dbReference>
<feature type="compositionally biased region" description="Low complexity" evidence="15">
    <location>
        <begin position="425"/>
        <end position="437"/>
    </location>
</feature>
<evidence type="ECO:0000256" key="13">
    <source>
        <dbReference type="ARBA" id="ARBA00039082"/>
    </source>
</evidence>
<dbReference type="STRING" id="303698.A0A1V6TPI4"/>
<feature type="region of interest" description="Disordered" evidence="15">
    <location>
        <begin position="375"/>
        <end position="484"/>
    </location>
</feature>
<feature type="compositionally biased region" description="Basic residues" evidence="15">
    <location>
        <begin position="475"/>
        <end position="484"/>
    </location>
</feature>
<keyword evidence="7 14" id="KW-0456">Lyase</keyword>
<sequence length="484" mass="50505">MAIQKSLIAALALLGATAQAAGVSGKAFGFATGTTGGGSASAASPSDTAELTSWLTDSTPRTILIDKEFNFLGSKCTDCKCCKPSSNTCGSSGQNAIDLDSSDWCGDYPTLTCTYDKAPIEGIDVASNKSIVGVGSSGVIRGKGLRVRNGASNVIIQNIHITELNPQYIWGGDAITLDGTDLVWIDHVKTSLIGRQHFVAGYSPSNRVTISNSEFDGQTSWSATCDGHHYWTVLGYGKNDKITFTGNYVHHTSGRSPKLEFNSYWHVYNNYWFNNTGHAFDVGEGTNALIEGNVFDQVKTPFLDDSSPGKTFAVDSSDKSSCDSALGRTCVANTLTSSGKLSASDSTVLSSWPKGESGIDVLDASRVQSSVKANAGIGKLSSSSKRRQFNAPPPPPGAPSNAPPAWSWRTVGTKPTPPPFPSDGPIPSGFPTGVPSGFPGGFLGGFPSGLPTPSGFPLPSGGPEPSGFPGGFGGHGHHHDHLHN</sequence>
<name>A0A1V6TPI4_9EURO</name>
<keyword evidence="10 14" id="KW-0624">Polysaccharide degradation</keyword>
<dbReference type="InterPro" id="IPR012334">
    <property type="entry name" value="Pectin_lyas_fold"/>
</dbReference>
<dbReference type="FunFam" id="2.160.20.10:FF:000003">
    <property type="entry name" value="Pectin lyase F"/>
    <property type="match status" value="1"/>
</dbReference>
<evidence type="ECO:0000256" key="12">
    <source>
        <dbReference type="ARBA" id="ARBA00037631"/>
    </source>
</evidence>
<dbReference type="GO" id="GO:0005576">
    <property type="term" value="C:extracellular region"/>
    <property type="evidence" value="ECO:0007669"/>
    <property type="project" value="UniProtKB-SubCell"/>
</dbReference>
<feature type="compositionally biased region" description="Pro residues" evidence="15">
    <location>
        <begin position="391"/>
        <end position="402"/>
    </location>
</feature>
<dbReference type="OrthoDB" id="1637350at2759"/>
<dbReference type="Pfam" id="PF00544">
    <property type="entry name" value="Pectate_lyase_4"/>
    <property type="match status" value="1"/>
</dbReference>
<evidence type="ECO:0000313" key="19">
    <source>
        <dbReference type="Proteomes" id="UP000191285"/>
    </source>
</evidence>
<evidence type="ECO:0000256" key="15">
    <source>
        <dbReference type="SAM" id="MobiDB-lite"/>
    </source>
</evidence>
<evidence type="ECO:0000256" key="6">
    <source>
        <dbReference type="ARBA" id="ARBA00023180"/>
    </source>
</evidence>
<keyword evidence="8 14" id="KW-0119">Carbohydrate metabolism</keyword>
<dbReference type="PANTHER" id="PTHR31683:SF67">
    <property type="entry name" value="PECTIN LYASE F-RELATED"/>
    <property type="match status" value="1"/>
</dbReference>
<dbReference type="GO" id="GO:0000272">
    <property type="term" value="P:polysaccharide catabolic process"/>
    <property type="evidence" value="ECO:0007669"/>
    <property type="project" value="UniProtKB-KW"/>
</dbReference>
<proteinExistence type="inferred from homology"/>
<dbReference type="GO" id="GO:0071555">
    <property type="term" value="P:cell wall organization"/>
    <property type="evidence" value="ECO:0007669"/>
    <property type="project" value="UniProtKB-KW"/>
</dbReference>